<evidence type="ECO:0000256" key="1">
    <source>
        <dbReference type="SAM" id="SignalP"/>
    </source>
</evidence>
<dbReference type="PROSITE" id="PS51318">
    <property type="entry name" value="TAT"/>
    <property type="match status" value="1"/>
</dbReference>
<comment type="caution">
    <text evidence="2">The sequence shown here is derived from an EMBL/GenBank/DDBJ whole genome shotgun (WGS) entry which is preliminary data.</text>
</comment>
<evidence type="ECO:0000313" key="3">
    <source>
        <dbReference type="Proteomes" id="UP000549913"/>
    </source>
</evidence>
<dbReference type="RefSeq" id="WP_179548081.1">
    <property type="nucleotide sequence ID" value="NZ_BSEW01000002.1"/>
</dbReference>
<sequence length="434" mass="43067">MPLAPSRRLTLGGLATAAVLGAALLPAVATSASALEVPPACPQALAAVGFPVTATDIVTPVSPPTTLAVTLTGALPDGLSLYADAERAYVSGKPTRAQTATFSLTAKVTSGGTMSTGTTECTITVKPAPMVTRIAGKDRFEQSALVSKNTFATADTVYLASGEKFPDALSAASVAADHSAPLLLTTAARVTDEVVAELKRLAPKDVVVVGGPLAVSPAVVDQLKIALGTTATITRIGGADRFEVSRKLIGDRTFGIPASDDVFIATGTNFPDALGASPAAALIDAPVLLVNGGASALTAPEKATLTSLGAKTTSIVGGPLAVSAALEADLAKSYTTTRFGGGDRFEVNAGLNAAAFKPGVDTLYLASGSNFPDALSGGAAAGVQGNPLAITAPTCVSGATAFSIGRLVPSKVVILGGTASLGAPLDTLTLCPTE</sequence>
<feature type="chain" id="PRO_5032980229" evidence="1">
    <location>
        <begin position="35"/>
        <end position="434"/>
    </location>
</feature>
<dbReference type="InterPro" id="IPR006311">
    <property type="entry name" value="TAT_signal"/>
</dbReference>
<feature type="signal peptide" evidence="1">
    <location>
        <begin position="1"/>
        <end position="34"/>
    </location>
</feature>
<dbReference type="InterPro" id="IPR007253">
    <property type="entry name" value="Cell_wall-bd_2"/>
</dbReference>
<dbReference type="PANTHER" id="PTHR30032:SF8">
    <property type="entry name" value="GERMINATION-SPECIFIC N-ACETYLMURAMOYL-L-ALANINE AMIDASE"/>
    <property type="match status" value="1"/>
</dbReference>
<dbReference type="EMBL" id="JACCBM010000001">
    <property type="protein sequence ID" value="NYD71055.1"/>
    <property type="molecule type" value="Genomic_DNA"/>
</dbReference>
<dbReference type="Gene3D" id="3.40.50.12090">
    <property type="match status" value="1"/>
</dbReference>
<accession>A0A852SQK4</accession>
<name>A0A852SQK4_9MICO</name>
<dbReference type="Pfam" id="PF04122">
    <property type="entry name" value="CW_binding_2"/>
    <property type="match status" value="3"/>
</dbReference>
<keyword evidence="1" id="KW-0732">Signal</keyword>
<protein>
    <submittedName>
        <fullName evidence="2">Putative cell wall-binding protein</fullName>
    </submittedName>
</protein>
<keyword evidence="3" id="KW-1185">Reference proteome</keyword>
<gene>
    <name evidence="2" type="ORF">BJ984_002213</name>
</gene>
<evidence type="ECO:0000313" key="2">
    <source>
        <dbReference type="EMBL" id="NYD71055.1"/>
    </source>
</evidence>
<dbReference type="PANTHER" id="PTHR30032">
    <property type="entry name" value="N-ACETYLMURAMOYL-L-ALANINE AMIDASE-RELATED"/>
    <property type="match status" value="1"/>
</dbReference>
<organism evidence="2 3">
    <name type="scientific">Herbiconiux flava</name>
    <dbReference type="NCBI Taxonomy" id="881268"/>
    <lineage>
        <taxon>Bacteria</taxon>
        <taxon>Bacillati</taxon>
        <taxon>Actinomycetota</taxon>
        <taxon>Actinomycetes</taxon>
        <taxon>Micrococcales</taxon>
        <taxon>Microbacteriaceae</taxon>
        <taxon>Herbiconiux</taxon>
    </lineage>
</organism>
<dbReference type="Proteomes" id="UP000549913">
    <property type="component" value="Unassembled WGS sequence"/>
</dbReference>
<dbReference type="GO" id="GO:0005975">
    <property type="term" value="P:carbohydrate metabolic process"/>
    <property type="evidence" value="ECO:0007669"/>
    <property type="project" value="UniProtKB-ARBA"/>
</dbReference>
<proteinExistence type="predicted"/>
<dbReference type="InterPro" id="IPR051922">
    <property type="entry name" value="Bact_Sporulation_Assoc"/>
</dbReference>
<dbReference type="AlphaFoldDB" id="A0A852SQK4"/>
<dbReference type="Gene3D" id="2.60.40.10">
    <property type="entry name" value="Immunoglobulins"/>
    <property type="match status" value="1"/>
</dbReference>
<reference evidence="2 3" key="1">
    <citation type="submission" date="2020-07" db="EMBL/GenBank/DDBJ databases">
        <title>Sequencing the genomes of 1000 actinobacteria strains.</title>
        <authorList>
            <person name="Klenk H.-P."/>
        </authorList>
    </citation>
    <scope>NUCLEOTIDE SEQUENCE [LARGE SCALE GENOMIC DNA]</scope>
    <source>
        <strain evidence="2 3">DSM 26474</strain>
    </source>
</reference>
<dbReference type="InterPro" id="IPR013783">
    <property type="entry name" value="Ig-like_fold"/>
</dbReference>